<dbReference type="RefSeq" id="WP_055682534.1">
    <property type="nucleotide sequence ID" value="NZ_CXPG01000017.1"/>
</dbReference>
<dbReference type="EMBL" id="CXPG01000017">
    <property type="protein sequence ID" value="CTQ33086.1"/>
    <property type="molecule type" value="Genomic_DNA"/>
</dbReference>
<accession>A0A0M6XPK0</accession>
<sequence length="76" mass="8168">MDYLQTSYEDWGSNSSQTAWSDAGGIAAVPGSPSCLTELVPWLSSRCYFKLSDGFDAGGLQRALVAIPEIGHKFPI</sequence>
<keyword evidence="2" id="KW-1185">Reference proteome</keyword>
<reference evidence="1 2" key="1">
    <citation type="submission" date="2015-07" db="EMBL/GenBank/DDBJ databases">
        <authorList>
            <person name="Noorani M."/>
        </authorList>
    </citation>
    <scope>NUCLEOTIDE SEQUENCE [LARGE SCALE GENOMIC DNA]</scope>
    <source>
        <strain evidence="1 2">CECT 5088</strain>
    </source>
</reference>
<dbReference type="STRING" id="282197.SAMN04488517_11339"/>
<protein>
    <submittedName>
        <fullName evidence="1">Uncharacterized protein</fullName>
    </submittedName>
</protein>
<proteinExistence type="predicted"/>
<name>A0A0M6XPK0_9RHOB</name>
<dbReference type="Proteomes" id="UP000048908">
    <property type="component" value="Unassembled WGS sequence"/>
</dbReference>
<evidence type="ECO:0000313" key="2">
    <source>
        <dbReference type="Proteomes" id="UP000048908"/>
    </source>
</evidence>
<evidence type="ECO:0000313" key="1">
    <source>
        <dbReference type="EMBL" id="CTQ33086.1"/>
    </source>
</evidence>
<gene>
    <name evidence="1" type="ORF">JAN5088_01862</name>
</gene>
<organism evidence="1 2">
    <name type="scientific">Jannaschia rubra</name>
    <dbReference type="NCBI Taxonomy" id="282197"/>
    <lineage>
        <taxon>Bacteria</taxon>
        <taxon>Pseudomonadati</taxon>
        <taxon>Pseudomonadota</taxon>
        <taxon>Alphaproteobacteria</taxon>
        <taxon>Rhodobacterales</taxon>
        <taxon>Roseobacteraceae</taxon>
        <taxon>Jannaschia</taxon>
    </lineage>
</organism>
<dbReference type="AlphaFoldDB" id="A0A0M6XPK0"/>